<geneLocation type="plasmid" evidence="1">
    <name>pQBR55</name>
</geneLocation>
<dbReference type="AlphaFoldDB" id="A0A0G4E6E6"/>
<dbReference type="EMBL" id="LN713927">
    <property type="protein sequence ID" value="CEK42522.1"/>
    <property type="molecule type" value="Genomic_DNA"/>
</dbReference>
<gene>
    <name evidence="1" type="ORF">PQBR55_0143</name>
</gene>
<evidence type="ECO:0000313" key="1">
    <source>
        <dbReference type="EMBL" id="CEK42522.1"/>
    </source>
</evidence>
<accession>A0A0G4E6E6</accession>
<name>A0A0G4E6E6_PSEFS</name>
<sequence>MAKLGDQCFHHILSNSLVRTQQRLRLISGSKATSDLMQM</sequence>
<proteinExistence type="predicted"/>
<reference evidence="1" key="1">
    <citation type="submission" date="2014-12" db="EMBL/GenBank/DDBJ databases">
        <authorList>
            <person name="Hall J."/>
        </authorList>
    </citation>
    <scope>NUCLEOTIDE SEQUENCE [LARGE SCALE GENOMIC DNA]</scope>
    <source>
        <strain evidence="1">SBW25</strain>
        <plasmid evidence="1">pQBR55</plasmid>
    </source>
</reference>
<reference evidence="1" key="2">
    <citation type="submission" date="2015-06" db="EMBL/GenBank/DDBJ databases">
        <title>Environmentally co-occuring mercury resistance plasmids are genetically and phenotypically diverse and confer variable context-dependent fitness effects.</title>
        <authorList>
            <person name="Hall J.P.J."/>
            <person name="Harrison E."/>
            <person name="Lilley A.K."/>
            <person name="Paterson S."/>
            <person name="Spiers A.J."/>
            <person name="Brockhurst M.A."/>
        </authorList>
    </citation>
    <scope>NUCLEOTIDE SEQUENCE [LARGE SCALE GENOMIC DNA]</scope>
    <source>
        <strain evidence="1">SBW25</strain>
        <plasmid evidence="1">pQBR55</plasmid>
    </source>
</reference>
<keyword evidence="1" id="KW-0614">Plasmid</keyword>
<protein>
    <submittedName>
        <fullName evidence="1">Uncharacterized protein</fullName>
    </submittedName>
</protein>
<organism evidence="1">
    <name type="scientific">Pseudomonas fluorescens (strain SBW25)</name>
    <dbReference type="NCBI Taxonomy" id="216595"/>
    <lineage>
        <taxon>Bacteria</taxon>
        <taxon>Pseudomonadati</taxon>
        <taxon>Pseudomonadota</taxon>
        <taxon>Gammaproteobacteria</taxon>
        <taxon>Pseudomonadales</taxon>
        <taxon>Pseudomonadaceae</taxon>
        <taxon>Pseudomonas</taxon>
    </lineage>
</organism>